<evidence type="ECO:0000313" key="2">
    <source>
        <dbReference type="EMBL" id="MRX79378.1"/>
    </source>
</evidence>
<evidence type="ECO:0000256" key="1">
    <source>
        <dbReference type="SAM" id="MobiDB-lite"/>
    </source>
</evidence>
<protein>
    <submittedName>
        <fullName evidence="2">Uncharacterized protein</fullName>
    </submittedName>
</protein>
<evidence type="ECO:0000313" key="3">
    <source>
        <dbReference type="Proteomes" id="UP000470010"/>
    </source>
</evidence>
<dbReference type="AlphaFoldDB" id="A0A7K0G6G1"/>
<feature type="region of interest" description="Disordered" evidence="1">
    <location>
        <begin position="1"/>
        <end position="47"/>
    </location>
</feature>
<comment type="caution">
    <text evidence="2">The sequence shown here is derived from an EMBL/GenBank/DDBJ whole genome shotgun (WGS) entry which is preliminary data.</text>
</comment>
<name>A0A7K0G6G1_9ACTN</name>
<proteinExistence type="predicted"/>
<reference evidence="3" key="1">
    <citation type="submission" date="2019-08" db="EMBL/GenBank/DDBJ databases">
        <title>Arthrobacter sp. nov., isolated from plateau pika and Tibetan wild ass.</title>
        <authorList>
            <person name="Ge Y."/>
        </authorList>
    </citation>
    <scope>NUCLEOTIDE SEQUENCE [LARGE SCALE GENOMIC DNA]</scope>
    <source>
        <strain evidence="3">HF-1365</strain>
    </source>
</reference>
<dbReference type="RefSeq" id="WP_154324055.1">
    <property type="nucleotide sequence ID" value="NZ_VLLQ01000001.1"/>
</dbReference>
<feature type="compositionally biased region" description="Acidic residues" evidence="1">
    <location>
        <begin position="30"/>
        <end position="47"/>
    </location>
</feature>
<feature type="compositionally biased region" description="Basic and acidic residues" evidence="1">
    <location>
        <begin position="1"/>
        <end position="21"/>
    </location>
</feature>
<dbReference type="Proteomes" id="UP000470010">
    <property type="component" value="Unassembled WGS sequence"/>
</dbReference>
<gene>
    <name evidence="2" type="ORF">GJE22_01950</name>
</gene>
<sequence>MSDGREFASEEERWEALRGEGVEAAAPDGWEPDEGEDGGFEEAPDGV</sequence>
<dbReference type="EMBL" id="VTFZ01000001">
    <property type="protein sequence ID" value="MRX79378.1"/>
    <property type="molecule type" value="Genomic_DNA"/>
</dbReference>
<accession>A0A7K0G6G1</accession>
<keyword evidence="3" id="KW-1185">Reference proteome</keyword>
<organism evidence="2 3">
    <name type="scientific">Enorma shizhengliae</name>
    <dbReference type="NCBI Taxonomy" id="2606615"/>
    <lineage>
        <taxon>Bacteria</taxon>
        <taxon>Bacillati</taxon>
        <taxon>Actinomycetota</taxon>
        <taxon>Coriobacteriia</taxon>
        <taxon>Coriobacteriales</taxon>
        <taxon>Coriobacteriaceae</taxon>
        <taxon>Enorma</taxon>
    </lineage>
</organism>